<dbReference type="NCBIfam" id="TIGR03346">
    <property type="entry name" value="chaperone_ClpB"/>
    <property type="match status" value="1"/>
</dbReference>
<comment type="caution">
    <text evidence="8">The sequence shown here is derived from an EMBL/GenBank/DDBJ whole genome shotgun (WGS) entry which is preliminary data.</text>
</comment>
<dbReference type="SUPFAM" id="SSF81923">
    <property type="entry name" value="Double Clp-N motif"/>
    <property type="match status" value="1"/>
</dbReference>
<evidence type="ECO:0000256" key="5">
    <source>
        <dbReference type="ARBA" id="ARBA00023186"/>
    </source>
</evidence>
<dbReference type="InterPro" id="IPR019489">
    <property type="entry name" value="Clp_ATPase_C"/>
</dbReference>
<organism evidence="8">
    <name type="scientific">bioreactor metagenome</name>
    <dbReference type="NCBI Taxonomy" id="1076179"/>
    <lineage>
        <taxon>unclassified sequences</taxon>
        <taxon>metagenomes</taxon>
        <taxon>ecological metagenomes</taxon>
    </lineage>
</organism>
<sequence>MNIDKMTLRVQEALNNASLLAVKYNHQQVELVHLFGALLEQEDGLIPNILTKMGIKTKSLDEDLNKILEKMPKVLGEGANSSGVYATRQIEEVLVKAEDISKKFEDSYISVEHIMLAIIEIDKNGEVKNLLNKYNINKKNFMEVLKEVRGNQRVETQDPEGTYDALGKYGTNLTDLAKKHKLDPVIGRDDEIRRTIRILSRRTKNNPVLIGEPGVGKTAIVEGLAERIVRGDVPEGLKDKVIFSLDMGSLIAGAKYRGEFEERLKAVLKEVQSSEGRIILFIDEIHTIVGAGKTDGAMDAGNLIKPLLARGELHCIGATTFDEYRQYIEKDKALERRFQPVVVEEPTVEDAISILRGLKERFEIHHGVRIHDTALIAAAKLSHRYIQDRYLPDKAIDLIDEAGAMIRTEIDSIPTELDNIRRKQFQLEIEKEALTKESDEGSKKKLVALEKEIAELKAKNDEMTAKFEKEKGAIVKLRDLKSKLDDARGNLEAAQRNYDYNKAAEIQYSIIPLLEEEIKQKEVEVKENYEGALLKEEVTEEEVSKILSKWTGIPVTNLLEGEREKLLRLESEMQGRVIGQEEAITAVSNAILRARAGLKDVNKPIGSFIFLGPTGVGKTELAKTLARNLFDSEESIIRIDMSEYMEKHSVSRLVGAPPGYVGYDEGGQLTEAVRRNPYSVILFDEIEKAHEDVFNIFLQILDDGRLTDNKGKTVDFKNTIIIMTSNIGSSYLLENKSEEIVDDSIRTQVENEMKLRFKPEFLNRVDDIIMFKPLSENGIKKIIDIFLRDVVNRLKDKNITLKVTDSAKTMMAKEGYDPVYGARPLKRYIQNTLENNLARKIIKGEIGYGSNVIVDIQDDKIIIE</sequence>
<dbReference type="InterPro" id="IPR027417">
    <property type="entry name" value="P-loop_NTPase"/>
</dbReference>
<dbReference type="PROSITE" id="PS51903">
    <property type="entry name" value="CLP_R"/>
    <property type="match status" value="1"/>
</dbReference>
<dbReference type="GO" id="GO:0005524">
    <property type="term" value="F:ATP binding"/>
    <property type="evidence" value="ECO:0007669"/>
    <property type="project" value="UniProtKB-KW"/>
</dbReference>
<dbReference type="GO" id="GO:0005737">
    <property type="term" value="C:cytoplasm"/>
    <property type="evidence" value="ECO:0007669"/>
    <property type="project" value="InterPro"/>
</dbReference>
<dbReference type="PRINTS" id="PR00300">
    <property type="entry name" value="CLPPROTEASEA"/>
</dbReference>
<evidence type="ECO:0000256" key="2">
    <source>
        <dbReference type="ARBA" id="ARBA00022737"/>
    </source>
</evidence>
<dbReference type="InterPro" id="IPR003593">
    <property type="entry name" value="AAA+_ATPase"/>
</dbReference>
<dbReference type="PANTHER" id="PTHR11638">
    <property type="entry name" value="ATP-DEPENDENT CLP PROTEASE"/>
    <property type="match status" value="1"/>
</dbReference>
<dbReference type="SMART" id="SM01086">
    <property type="entry name" value="ClpB_D2-small"/>
    <property type="match status" value="1"/>
</dbReference>
<comment type="similarity">
    <text evidence="1">Belongs to the ClpA/ClpB family.</text>
</comment>
<dbReference type="Pfam" id="PF02861">
    <property type="entry name" value="Clp_N"/>
    <property type="match status" value="1"/>
</dbReference>
<dbReference type="InterPro" id="IPR001270">
    <property type="entry name" value="ClpA/B"/>
</dbReference>
<dbReference type="InterPro" id="IPR017730">
    <property type="entry name" value="Chaperonin_ClpB"/>
</dbReference>
<dbReference type="InterPro" id="IPR036628">
    <property type="entry name" value="Clp_N_dom_sf"/>
</dbReference>
<dbReference type="SMART" id="SM00382">
    <property type="entry name" value="AAA"/>
    <property type="match status" value="2"/>
</dbReference>
<dbReference type="Gene3D" id="1.10.8.60">
    <property type="match status" value="1"/>
</dbReference>
<dbReference type="AlphaFoldDB" id="A0A644W5X0"/>
<dbReference type="InterPro" id="IPR004176">
    <property type="entry name" value="Clp_R_N"/>
</dbReference>
<dbReference type="EMBL" id="VSSQ01000633">
    <property type="protein sequence ID" value="MPL98870.1"/>
    <property type="molecule type" value="Genomic_DNA"/>
</dbReference>
<dbReference type="PROSITE" id="PS00870">
    <property type="entry name" value="CLPAB_1"/>
    <property type="match status" value="1"/>
</dbReference>
<keyword evidence="6" id="KW-0175">Coiled coil</keyword>
<reference evidence="8" key="1">
    <citation type="submission" date="2019-08" db="EMBL/GenBank/DDBJ databases">
        <authorList>
            <person name="Kucharzyk K."/>
            <person name="Murdoch R.W."/>
            <person name="Higgins S."/>
            <person name="Loffler F."/>
        </authorList>
    </citation>
    <scope>NUCLEOTIDE SEQUENCE</scope>
</reference>
<keyword evidence="3" id="KW-0547">Nucleotide-binding</keyword>
<dbReference type="Pfam" id="PF07724">
    <property type="entry name" value="AAA_2"/>
    <property type="match status" value="1"/>
</dbReference>
<evidence type="ECO:0000256" key="6">
    <source>
        <dbReference type="SAM" id="Coils"/>
    </source>
</evidence>
<dbReference type="InterPro" id="IPR050130">
    <property type="entry name" value="ClpA_ClpB"/>
</dbReference>
<keyword evidence="2" id="KW-0677">Repeat</keyword>
<dbReference type="Gene3D" id="1.10.1780.10">
    <property type="entry name" value="Clp, N-terminal domain"/>
    <property type="match status" value="1"/>
</dbReference>
<dbReference type="FunFam" id="3.40.50.300:FF:000010">
    <property type="entry name" value="Chaperone clpB 1, putative"/>
    <property type="match status" value="1"/>
</dbReference>
<accession>A0A644W5X0</accession>
<dbReference type="SUPFAM" id="SSF52540">
    <property type="entry name" value="P-loop containing nucleoside triphosphate hydrolases"/>
    <property type="match status" value="2"/>
</dbReference>
<dbReference type="CDD" id="cd19499">
    <property type="entry name" value="RecA-like_ClpB_Hsp104-like"/>
    <property type="match status" value="1"/>
</dbReference>
<dbReference type="FunFam" id="3.40.50.300:FF:000120">
    <property type="entry name" value="ATP-dependent chaperone ClpB"/>
    <property type="match status" value="1"/>
</dbReference>
<keyword evidence="4" id="KW-0067">ATP-binding</keyword>
<feature type="coiled-coil region" evidence="6">
    <location>
        <begin position="417"/>
        <end position="497"/>
    </location>
</feature>
<dbReference type="InterPro" id="IPR028299">
    <property type="entry name" value="ClpA/B_CS2"/>
</dbReference>
<dbReference type="FunFam" id="3.40.50.300:FF:000025">
    <property type="entry name" value="ATP-dependent Clp protease subunit"/>
    <property type="match status" value="1"/>
</dbReference>
<evidence type="ECO:0000259" key="7">
    <source>
        <dbReference type="PROSITE" id="PS51903"/>
    </source>
</evidence>
<evidence type="ECO:0000256" key="1">
    <source>
        <dbReference type="ARBA" id="ARBA00008675"/>
    </source>
</evidence>
<keyword evidence="5" id="KW-0143">Chaperone</keyword>
<dbReference type="InterPro" id="IPR018368">
    <property type="entry name" value="ClpA/B_CS1"/>
</dbReference>
<dbReference type="InterPro" id="IPR041546">
    <property type="entry name" value="ClpA/ClpB_AAA_lid"/>
</dbReference>
<dbReference type="InterPro" id="IPR003959">
    <property type="entry name" value="ATPase_AAA_core"/>
</dbReference>
<evidence type="ECO:0000256" key="4">
    <source>
        <dbReference type="ARBA" id="ARBA00022840"/>
    </source>
</evidence>
<dbReference type="GO" id="GO:0016887">
    <property type="term" value="F:ATP hydrolysis activity"/>
    <property type="evidence" value="ECO:0007669"/>
    <property type="project" value="InterPro"/>
</dbReference>
<dbReference type="Pfam" id="PF17871">
    <property type="entry name" value="AAA_lid_9"/>
    <property type="match status" value="1"/>
</dbReference>
<evidence type="ECO:0000313" key="8">
    <source>
        <dbReference type="EMBL" id="MPL98870.1"/>
    </source>
</evidence>
<dbReference type="PANTHER" id="PTHR11638:SF18">
    <property type="entry name" value="HEAT SHOCK PROTEIN 104"/>
    <property type="match status" value="1"/>
</dbReference>
<dbReference type="Pfam" id="PF10431">
    <property type="entry name" value="ClpB_D2-small"/>
    <property type="match status" value="1"/>
</dbReference>
<gene>
    <name evidence="8" type="primary">clpB_10</name>
    <name evidence="8" type="ORF">SDC9_45080</name>
</gene>
<evidence type="ECO:0000256" key="3">
    <source>
        <dbReference type="ARBA" id="ARBA00022741"/>
    </source>
</evidence>
<dbReference type="PROSITE" id="PS00871">
    <property type="entry name" value="CLPAB_2"/>
    <property type="match status" value="1"/>
</dbReference>
<proteinExistence type="inferred from homology"/>
<dbReference type="FunFam" id="1.10.8.60:FF:000017">
    <property type="entry name" value="ATP-dependent chaperone ClpB"/>
    <property type="match status" value="1"/>
</dbReference>
<protein>
    <submittedName>
        <fullName evidence="8">Chaperone protein ClpB</fullName>
    </submittedName>
</protein>
<feature type="domain" description="Clp R" evidence="7">
    <location>
        <begin position="3"/>
        <end position="151"/>
    </location>
</feature>
<dbReference type="GO" id="GO:0042026">
    <property type="term" value="P:protein refolding"/>
    <property type="evidence" value="ECO:0007669"/>
    <property type="project" value="InterPro"/>
</dbReference>
<dbReference type="GO" id="GO:0034605">
    <property type="term" value="P:cellular response to heat"/>
    <property type="evidence" value="ECO:0007669"/>
    <property type="project" value="TreeGrafter"/>
</dbReference>
<dbReference type="Pfam" id="PF00004">
    <property type="entry name" value="AAA"/>
    <property type="match status" value="1"/>
</dbReference>
<dbReference type="Gene3D" id="3.40.50.300">
    <property type="entry name" value="P-loop containing nucleotide triphosphate hydrolases"/>
    <property type="match status" value="3"/>
</dbReference>
<dbReference type="CDD" id="cd00009">
    <property type="entry name" value="AAA"/>
    <property type="match status" value="1"/>
</dbReference>
<name>A0A644W5X0_9ZZZZ</name>